<name>A0A3S5B2D0_9PLAT</name>
<evidence type="ECO:0000256" key="1">
    <source>
        <dbReference type="SAM" id="MobiDB-lite"/>
    </source>
</evidence>
<feature type="region of interest" description="Disordered" evidence="1">
    <location>
        <begin position="73"/>
        <end position="102"/>
    </location>
</feature>
<dbReference type="EMBL" id="CAAALY010124569">
    <property type="protein sequence ID" value="VEL31614.1"/>
    <property type="molecule type" value="Genomic_DNA"/>
</dbReference>
<comment type="caution">
    <text evidence="2">The sequence shown here is derived from an EMBL/GenBank/DDBJ whole genome shotgun (WGS) entry which is preliminary data.</text>
</comment>
<dbReference type="AlphaFoldDB" id="A0A3S5B2D0"/>
<gene>
    <name evidence="2" type="ORF">PXEA_LOCUS25054</name>
</gene>
<dbReference type="Proteomes" id="UP000784294">
    <property type="component" value="Unassembled WGS sequence"/>
</dbReference>
<keyword evidence="3" id="KW-1185">Reference proteome</keyword>
<proteinExistence type="predicted"/>
<sequence>MYLLNNHISFSGVRSHSYSRGQGPTNSIATTAVSGTVGFPPVTAGADGTSGTGTGVGGGLGLIQSFTQRISSTDRPAAKLESSISPGYDDPIGQQRSKRPFWSPSELARKISTVTVRQYNKFKNSFLSN</sequence>
<evidence type="ECO:0000313" key="3">
    <source>
        <dbReference type="Proteomes" id="UP000784294"/>
    </source>
</evidence>
<evidence type="ECO:0000313" key="2">
    <source>
        <dbReference type="EMBL" id="VEL31614.1"/>
    </source>
</evidence>
<protein>
    <submittedName>
        <fullName evidence="2">Uncharacterized protein</fullName>
    </submittedName>
</protein>
<reference evidence="2" key="1">
    <citation type="submission" date="2018-11" db="EMBL/GenBank/DDBJ databases">
        <authorList>
            <consortium name="Pathogen Informatics"/>
        </authorList>
    </citation>
    <scope>NUCLEOTIDE SEQUENCE</scope>
</reference>
<organism evidence="2 3">
    <name type="scientific">Protopolystoma xenopodis</name>
    <dbReference type="NCBI Taxonomy" id="117903"/>
    <lineage>
        <taxon>Eukaryota</taxon>
        <taxon>Metazoa</taxon>
        <taxon>Spiralia</taxon>
        <taxon>Lophotrochozoa</taxon>
        <taxon>Platyhelminthes</taxon>
        <taxon>Monogenea</taxon>
        <taxon>Polyopisthocotylea</taxon>
        <taxon>Polystomatidea</taxon>
        <taxon>Polystomatidae</taxon>
        <taxon>Protopolystoma</taxon>
    </lineage>
</organism>
<accession>A0A3S5B2D0</accession>